<dbReference type="AlphaFoldDB" id="A0A0N1PC36"/>
<dbReference type="VEuPathDB" id="TriTrypDB:Lsey_0219_0070"/>
<feature type="region of interest" description="Disordered" evidence="1">
    <location>
        <begin position="573"/>
        <end position="593"/>
    </location>
</feature>
<evidence type="ECO:0008006" key="4">
    <source>
        <dbReference type="Google" id="ProtNLM"/>
    </source>
</evidence>
<feature type="region of interest" description="Disordered" evidence="1">
    <location>
        <begin position="326"/>
        <end position="345"/>
    </location>
</feature>
<accession>A0A0N1PC36</accession>
<evidence type="ECO:0000313" key="3">
    <source>
        <dbReference type="Proteomes" id="UP000038009"/>
    </source>
</evidence>
<dbReference type="OMA" id="WHRSIEL"/>
<feature type="region of interest" description="Disordered" evidence="1">
    <location>
        <begin position="229"/>
        <end position="248"/>
    </location>
</feature>
<dbReference type="EMBL" id="LJSK01000219">
    <property type="protein sequence ID" value="KPI84951.1"/>
    <property type="molecule type" value="Genomic_DNA"/>
</dbReference>
<feature type="compositionally biased region" description="Basic and acidic residues" evidence="1">
    <location>
        <begin position="573"/>
        <end position="586"/>
    </location>
</feature>
<evidence type="ECO:0000313" key="2">
    <source>
        <dbReference type="EMBL" id="KPI84951.1"/>
    </source>
</evidence>
<proteinExistence type="predicted"/>
<protein>
    <recommendedName>
        <fullName evidence="4">TFIIH basal transcription factor subunit</fullName>
    </recommendedName>
</protein>
<dbReference type="Proteomes" id="UP000038009">
    <property type="component" value="Unassembled WGS sequence"/>
</dbReference>
<sequence>MSDFRYILSSAQLTKHYEVIQFLSQHPNEEYTLAQLDALLPHGVAVQRFPEEWFDFIEEGACWHRSIELRRPAASDGMPCALSLETGEEDALDKERRVPSVLETSAASAQSRAARRTQYILACVRSEIRTLDELRTRLESPSTLLDVDGCVALHTDQIIIAPELILRAQRCGLVYYFPDVYDKNEFRQFGVKETSAALPTAADASTGGGGGGGSRANSGRATTALLDTAASQESRQGALNGGSGNGGRERVYIALPPGVRVQHQLLTRRGVPEQEDYCLPTKLYVGERLRLLFDNSVAVKKLRMKNEFQLQLSIAGVKPSKSEKVTAGAAAATQPDALSTETPPPLRIRKETQVVRHSAAVSTPTTASFTSVFSPVAPTGSMKNSNSGSPASPALPMGPPAPMLVSTTAKVEIEALYACTLTLILTVNGVESVLTVEVMEETTTMPGVLILRDRQLDSVALPPKDTLMDPIVSPPLELHYPFESIVPTSSSASSLPPADSSVGGGEMTAAQREALQNGSWSELVPLPWTQNPSPVVLSLRECTYPTQHATVQAATRAVFSAQSLADEARLRQTKDRLKREAERRETTGAGGKRRRIRYRDNMILSNRHLLHFGVDFSIPFARQPK</sequence>
<name>A0A0N1PC36_LEPSE</name>
<organism evidence="2 3">
    <name type="scientific">Leptomonas seymouri</name>
    <dbReference type="NCBI Taxonomy" id="5684"/>
    <lineage>
        <taxon>Eukaryota</taxon>
        <taxon>Discoba</taxon>
        <taxon>Euglenozoa</taxon>
        <taxon>Kinetoplastea</taxon>
        <taxon>Metakinetoplastina</taxon>
        <taxon>Trypanosomatida</taxon>
        <taxon>Trypanosomatidae</taxon>
        <taxon>Leishmaniinae</taxon>
        <taxon>Leptomonas</taxon>
    </lineage>
</organism>
<keyword evidence="3" id="KW-1185">Reference proteome</keyword>
<gene>
    <name evidence="2" type="ORF">ABL78_5994</name>
</gene>
<evidence type="ECO:0000256" key="1">
    <source>
        <dbReference type="SAM" id="MobiDB-lite"/>
    </source>
</evidence>
<reference evidence="2 3" key="1">
    <citation type="journal article" date="2015" name="PLoS Pathog.">
        <title>Leptomonas seymouri: Adaptations to the Dixenous Life Cycle Analyzed by Genome Sequencing, Transcriptome Profiling and Co-infection with Leishmania donovani.</title>
        <authorList>
            <person name="Kraeva N."/>
            <person name="Butenko A."/>
            <person name="Hlavacova J."/>
            <person name="Kostygov A."/>
            <person name="Myskova J."/>
            <person name="Grybchuk D."/>
            <person name="Lestinova T."/>
            <person name="Votypka J."/>
            <person name="Volf P."/>
            <person name="Opperdoes F."/>
            <person name="Flegontov P."/>
            <person name="Lukes J."/>
            <person name="Yurchenko V."/>
        </authorList>
    </citation>
    <scope>NUCLEOTIDE SEQUENCE [LARGE SCALE GENOMIC DNA]</scope>
    <source>
        <strain evidence="2 3">ATCC 30220</strain>
    </source>
</reference>
<dbReference type="OrthoDB" id="277424at2759"/>
<comment type="caution">
    <text evidence="2">The sequence shown here is derived from an EMBL/GenBank/DDBJ whole genome shotgun (WGS) entry which is preliminary data.</text>
</comment>